<sequence>MQDAIIKNFIRSGEVLGELSQLLAFIRTDRIQRFESDVPFALFNSVVNYAPSEGIDPLEEIKTMKTLYHHRGQKLRWLTYSHKPDEVVNRALAIHDLMPSEVLVGMGLDLNGWRSRLPDIPGLEVRSVREAQELEDYRKTVLAGFSIPEPMADLYCKVFVDGPNQDSSPIQHYLAYLDGVPVTTLSTFIDGDVVGIYSVATAKAYRSRGLAQTVLAYGLGVARQQGAKLAVIHATPMGRTVYQRAGFKEELTITFHSS</sequence>
<dbReference type="InterPro" id="IPR016181">
    <property type="entry name" value="Acyl_CoA_acyltransferase"/>
</dbReference>
<evidence type="ECO:0000313" key="3">
    <source>
        <dbReference type="Proteomes" id="UP000670947"/>
    </source>
</evidence>
<protein>
    <submittedName>
        <fullName evidence="2">GNAT family N-acetyltransferase</fullName>
    </submittedName>
</protein>
<gene>
    <name evidence="2" type="ORF">I8J29_05020</name>
</gene>
<evidence type="ECO:0000259" key="1">
    <source>
        <dbReference type="PROSITE" id="PS51186"/>
    </source>
</evidence>
<dbReference type="CDD" id="cd04301">
    <property type="entry name" value="NAT_SF"/>
    <property type="match status" value="1"/>
</dbReference>
<dbReference type="PROSITE" id="PS51186">
    <property type="entry name" value="GNAT"/>
    <property type="match status" value="1"/>
</dbReference>
<dbReference type="EMBL" id="JAGGDJ010000002">
    <property type="protein sequence ID" value="MBO7743545.1"/>
    <property type="molecule type" value="Genomic_DNA"/>
</dbReference>
<evidence type="ECO:0000313" key="2">
    <source>
        <dbReference type="EMBL" id="MBO7743545.1"/>
    </source>
</evidence>
<accession>A0ABS3W5X4</accession>
<reference evidence="2 3" key="1">
    <citation type="submission" date="2021-03" db="EMBL/GenBank/DDBJ databases">
        <title>Paenibacillus artemisicola MWE-103 whole genome sequence.</title>
        <authorList>
            <person name="Ham Y.J."/>
        </authorList>
    </citation>
    <scope>NUCLEOTIDE SEQUENCE [LARGE SCALE GENOMIC DNA]</scope>
    <source>
        <strain evidence="2 3">MWE-103</strain>
    </source>
</reference>
<keyword evidence="3" id="KW-1185">Reference proteome</keyword>
<organism evidence="2 3">
    <name type="scientific">Paenibacillus artemisiicola</name>
    <dbReference type="NCBI Taxonomy" id="1172618"/>
    <lineage>
        <taxon>Bacteria</taxon>
        <taxon>Bacillati</taxon>
        <taxon>Bacillota</taxon>
        <taxon>Bacilli</taxon>
        <taxon>Bacillales</taxon>
        <taxon>Paenibacillaceae</taxon>
        <taxon>Paenibacillus</taxon>
    </lineage>
</organism>
<feature type="domain" description="N-acetyltransferase" evidence="1">
    <location>
        <begin position="123"/>
        <end position="258"/>
    </location>
</feature>
<comment type="caution">
    <text evidence="2">The sequence shown here is derived from an EMBL/GenBank/DDBJ whole genome shotgun (WGS) entry which is preliminary data.</text>
</comment>
<name>A0ABS3W5X4_9BACL</name>
<dbReference type="RefSeq" id="WP_208846565.1">
    <property type="nucleotide sequence ID" value="NZ_JAGGDJ010000002.1"/>
</dbReference>
<dbReference type="InterPro" id="IPR000182">
    <property type="entry name" value="GNAT_dom"/>
</dbReference>
<dbReference type="Proteomes" id="UP000670947">
    <property type="component" value="Unassembled WGS sequence"/>
</dbReference>
<dbReference type="Gene3D" id="3.40.630.30">
    <property type="match status" value="1"/>
</dbReference>
<proteinExistence type="predicted"/>
<dbReference type="SUPFAM" id="SSF55729">
    <property type="entry name" value="Acyl-CoA N-acyltransferases (Nat)"/>
    <property type="match status" value="1"/>
</dbReference>
<dbReference type="Pfam" id="PF00583">
    <property type="entry name" value="Acetyltransf_1"/>
    <property type="match status" value="1"/>
</dbReference>